<dbReference type="Proteomes" id="UP001596011">
    <property type="component" value="Unassembled WGS sequence"/>
</dbReference>
<reference evidence="2" key="1">
    <citation type="journal article" date="2019" name="Int. J. Syst. Evol. Microbiol.">
        <title>The Global Catalogue of Microorganisms (GCM) 10K type strain sequencing project: providing services to taxonomists for standard genome sequencing and annotation.</title>
        <authorList>
            <consortium name="The Broad Institute Genomics Platform"/>
            <consortium name="The Broad Institute Genome Sequencing Center for Infectious Disease"/>
            <person name="Wu L."/>
            <person name="Ma J."/>
        </authorList>
    </citation>
    <scope>NUCLEOTIDE SEQUENCE [LARGE SCALE GENOMIC DNA]</scope>
    <source>
        <strain evidence="2">CCUG 42722</strain>
    </source>
</reference>
<sequence length="154" mass="17029">MWTSLDDVSENARFCRQTGQSVGQASRDAHTAWASLREHYQAPEGEDLYGAMDPVKASGDREWDVLDQAAGLMDAYVDELMPVRQKLQVLEADARELRTRVAGGVWLTASDVTPSTVSIALSTVIGREAFKVLMHDGGSVPWHDRDGLFPRPEE</sequence>
<comment type="caution">
    <text evidence="1">The sequence shown here is derived from an EMBL/GenBank/DDBJ whole genome shotgun (WGS) entry which is preliminary data.</text>
</comment>
<dbReference type="EMBL" id="JBHSFI010000005">
    <property type="protein sequence ID" value="MFC4629592.1"/>
    <property type="molecule type" value="Genomic_DNA"/>
</dbReference>
<proteinExistence type="predicted"/>
<evidence type="ECO:0000313" key="1">
    <source>
        <dbReference type="EMBL" id="MFC4629592.1"/>
    </source>
</evidence>
<name>A0ABV9HIF4_9MICO</name>
<dbReference type="RefSeq" id="WP_377136647.1">
    <property type="nucleotide sequence ID" value="NZ_JBHSFI010000005.1"/>
</dbReference>
<gene>
    <name evidence="1" type="ORF">ACFO6V_15200</name>
</gene>
<accession>A0ABV9HIF4</accession>
<evidence type="ECO:0000313" key="2">
    <source>
        <dbReference type="Proteomes" id="UP001596011"/>
    </source>
</evidence>
<organism evidence="1 2">
    <name type="scientific">Promicromonospora alba</name>
    <dbReference type="NCBI Taxonomy" id="1616110"/>
    <lineage>
        <taxon>Bacteria</taxon>
        <taxon>Bacillati</taxon>
        <taxon>Actinomycetota</taxon>
        <taxon>Actinomycetes</taxon>
        <taxon>Micrococcales</taxon>
        <taxon>Promicromonosporaceae</taxon>
        <taxon>Promicromonospora</taxon>
    </lineage>
</organism>
<keyword evidence="2" id="KW-1185">Reference proteome</keyword>
<protein>
    <submittedName>
        <fullName evidence="1">Uncharacterized protein</fullName>
    </submittedName>
</protein>